<feature type="domain" description="DUF3427" evidence="1">
    <location>
        <begin position="160"/>
        <end position="250"/>
    </location>
</feature>
<sequence>MQIKKGPTGRIKGLRKLLEGMKREDVLGVLSSFSLEAAAPHGYIQSTDFDLVYEGRTYPPKAVLGLAAERVLGRPLNSGEFSGGEKSACFAVLQSLDFEVSRKITKKPLQYDFRGLERLQSYDRREIAGVFEPDAKFTPGAGLWGIQGIVETPANSGSFVFIVTLGEPVEGNPYQDALTLDGYLIWESQTRQSLQSRVIQKLLAHDPQEQNIHLFLRPNDRVKYTYLGLLEYFSHDPQKNNPVHFIWRIQNWDLNQERLDSVNLPVLPPLDPAYSPPHQSPVVQGLVRVPSPAHVPLPAAPRRRTASRAKAKDPIDWAERDLRNRQLGLHGEKLVLKYEIDMLRAAGRPELADQVRHEALYDSAAGFDIASFRPDGRSKRIEVKTTQGPASTPFFISINEVLASREYADSYFIYRVFGQQPGAEQVKFFELPGDVEISCGLQPTTFRAYPHDEIEQD</sequence>
<feature type="domain" description="Protein NO VEIN C-terminal" evidence="2">
    <location>
        <begin position="331"/>
        <end position="420"/>
    </location>
</feature>
<dbReference type="Pfam" id="PF26345">
    <property type="entry name" value="ScoMcrA_N"/>
    <property type="match status" value="1"/>
</dbReference>
<dbReference type="InterPro" id="IPR024975">
    <property type="entry name" value="NOV_C"/>
</dbReference>
<comment type="caution">
    <text evidence="4">The sequence shown here is derived from an EMBL/GenBank/DDBJ whole genome shotgun (WGS) entry which is preliminary data.</text>
</comment>
<dbReference type="Pfam" id="PF11907">
    <property type="entry name" value="DUF3427"/>
    <property type="match status" value="1"/>
</dbReference>
<proteinExistence type="predicted"/>
<evidence type="ECO:0008006" key="6">
    <source>
        <dbReference type="Google" id="ProtNLM"/>
    </source>
</evidence>
<evidence type="ECO:0000313" key="4">
    <source>
        <dbReference type="EMBL" id="CAG2132144.1"/>
    </source>
</evidence>
<keyword evidence="5" id="KW-1185">Reference proteome</keyword>
<evidence type="ECO:0000259" key="3">
    <source>
        <dbReference type="Pfam" id="PF26345"/>
    </source>
</evidence>
<accession>A0A916IQP9</accession>
<feature type="domain" description="ScoMcrA-like N-terminal head" evidence="3">
    <location>
        <begin position="40"/>
        <end position="101"/>
    </location>
</feature>
<dbReference type="Pfam" id="PF13020">
    <property type="entry name" value="NOV_C"/>
    <property type="match status" value="1"/>
</dbReference>
<evidence type="ECO:0000259" key="1">
    <source>
        <dbReference type="Pfam" id="PF11907"/>
    </source>
</evidence>
<dbReference type="AlphaFoldDB" id="A0A916IQP9"/>
<name>A0A916IQP9_9BURK</name>
<gene>
    <name evidence="4" type="ORF">LMG31506_00974</name>
</gene>
<dbReference type="Proteomes" id="UP000672934">
    <property type="component" value="Unassembled WGS sequence"/>
</dbReference>
<dbReference type="InterPro" id="IPR021835">
    <property type="entry name" value="DUF3427"/>
</dbReference>
<dbReference type="InterPro" id="IPR058807">
    <property type="entry name" value="ScoMcrA_N"/>
</dbReference>
<organism evidence="4 5">
    <name type="scientific">Cupriavidus yeoncheonensis</name>
    <dbReference type="NCBI Taxonomy" id="1462994"/>
    <lineage>
        <taxon>Bacteria</taxon>
        <taxon>Pseudomonadati</taxon>
        <taxon>Pseudomonadota</taxon>
        <taxon>Betaproteobacteria</taxon>
        <taxon>Burkholderiales</taxon>
        <taxon>Burkholderiaceae</taxon>
        <taxon>Cupriavidus</taxon>
    </lineage>
</organism>
<protein>
    <recommendedName>
        <fullName evidence="6">Protein NO VEIN C-terminal domain-containing protein</fullName>
    </recommendedName>
</protein>
<reference evidence="4" key="1">
    <citation type="submission" date="2021-03" db="EMBL/GenBank/DDBJ databases">
        <authorList>
            <person name="Peeters C."/>
        </authorList>
    </citation>
    <scope>NUCLEOTIDE SEQUENCE</scope>
    <source>
        <strain evidence="4">LMG 31506</strain>
    </source>
</reference>
<evidence type="ECO:0000259" key="2">
    <source>
        <dbReference type="Pfam" id="PF13020"/>
    </source>
</evidence>
<evidence type="ECO:0000313" key="5">
    <source>
        <dbReference type="Proteomes" id="UP000672934"/>
    </source>
</evidence>
<dbReference type="EMBL" id="CAJPUY010000003">
    <property type="protein sequence ID" value="CAG2132144.1"/>
    <property type="molecule type" value="Genomic_DNA"/>
</dbReference>